<organism evidence="3 4">
    <name type="scientific">Lentinula aciculospora</name>
    <dbReference type="NCBI Taxonomy" id="153920"/>
    <lineage>
        <taxon>Eukaryota</taxon>
        <taxon>Fungi</taxon>
        <taxon>Dikarya</taxon>
        <taxon>Basidiomycota</taxon>
        <taxon>Agaricomycotina</taxon>
        <taxon>Agaricomycetes</taxon>
        <taxon>Agaricomycetidae</taxon>
        <taxon>Agaricales</taxon>
        <taxon>Marasmiineae</taxon>
        <taxon>Omphalotaceae</taxon>
        <taxon>Lentinula</taxon>
    </lineage>
</organism>
<dbReference type="Proteomes" id="UP001150266">
    <property type="component" value="Unassembled WGS sequence"/>
</dbReference>
<dbReference type="InterPro" id="IPR036864">
    <property type="entry name" value="Zn2-C6_fun-type_DNA-bd_sf"/>
</dbReference>
<dbReference type="CDD" id="cd00067">
    <property type="entry name" value="GAL4"/>
    <property type="match status" value="1"/>
</dbReference>
<dbReference type="PROSITE" id="PS00463">
    <property type="entry name" value="ZN2_CY6_FUNGAL_1"/>
    <property type="match status" value="1"/>
</dbReference>
<dbReference type="AlphaFoldDB" id="A0A9W9ABW9"/>
<accession>A0A9W9ABW9</accession>
<gene>
    <name evidence="3" type="ORF">J3R30DRAFT_3481948</name>
</gene>
<reference evidence="3" key="1">
    <citation type="submission" date="2022-08" db="EMBL/GenBank/DDBJ databases">
        <title>A Global Phylogenomic Analysis of the Shiitake Genus Lentinula.</title>
        <authorList>
            <consortium name="DOE Joint Genome Institute"/>
            <person name="Sierra-Patev S."/>
            <person name="Min B."/>
            <person name="Naranjo-Ortiz M."/>
            <person name="Looney B."/>
            <person name="Konkel Z."/>
            <person name="Slot J.C."/>
            <person name="Sakamoto Y."/>
            <person name="Steenwyk J.L."/>
            <person name="Rokas A."/>
            <person name="Carro J."/>
            <person name="Camarero S."/>
            <person name="Ferreira P."/>
            <person name="Molpeceres G."/>
            <person name="Ruiz-Duenas F.J."/>
            <person name="Serrano A."/>
            <person name="Henrissat B."/>
            <person name="Drula E."/>
            <person name="Hughes K.W."/>
            <person name="Mata J.L."/>
            <person name="Ishikawa N.K."/>
            <person name="Vargas-Isla R."/>
            <person name="Ushijima S."/>
            <person name="Smith C.A."/>
            <person name="Ahrendt S."/>
            <person name="Andreopoulos W."/>
            <person name="He G."/>
            <person name="Labutti K."/>
            <person name="Lipzen A."/>
            <person name="Ng V."/>
            <person name="Riley R."/>
            <person name="Sandor L."/>
            <person name="Barry K."/>
            <person name="Martinez A.T."/>
            <person name="Xiao Y."/>
            <person name="Gibbons J.G."/>
            <person name="Terashima K."/>
            <person name="Grigoriev I.V."/>
            <person name="Hibbett D.S."/>
        </authorList>
    </citation>
    <scope>NUCLEOTIDE SEQUENCE</scope>
    <source>
        <strain evidence="3">JLM2183</strain>
    </source>
</reference>
<feature type="domain" description="Zn(2)-C6 fungal-type" evidence="2">
    <location>
        <begin position="14"/>
        <end position="43"/>
    </location>
</feature>
<name>A0A9W9ABW9_9AGAR</name>
<dbReference type="OrthoDB" id="2861608at2759"/>
<evidence type="ECO:0000259" key="2">
    <source>
        <dbReference type="PROSITE" id="PS00463"/>
    </source>
</evidence>
<protein>
    <recommendedName>
        <fullName evidence="2">Zn(2)-C6 fungal-type domain-containing protein</fullName>
    </recommendedName>
</protein>
<dbReference type="InterPro" id="IPR001138">
    <property type="entry name" value="Zn2Cys6_DnaBD"/>
</dbReference>
<evidence type="ECO:0000313" key="4">
    <source>
        <dbReference type="Proteomes" id="UP001150266"/>
    </source>
</evidence>
<dbReference type="SUPFAM" id="SSF57701">
    <property type="entry name" value="Zn2/Cys6 DNA-binding domain"/>
    <property type="match status" value="1"/>
</dbReference>
<feature type="region of interest" description="Disordered" evidence="1">
    <location>
        <begin position="53"/>
        <end position="95"/>
    </location>
</feature>
<proteinExistence type="predicted"/>
<evidence type="ECO:0000313" key="3">
    <source>
        <dbReference type="EMBL" id="KAJ4478431.1"/>
    </source>
</evidence>
<comment type="caution">
    <text evidence="3">The sequence shown here is derived from an EMBL/GenBank/DDBJ whole genome shotgun (WGS) entry which is preliminary data.</text>
</comment>
<dbReference type="EMBL" id="JAOTPV010000009">
    <property type="protein sequence ID" value="KAJ4478431.1"/>
    <property type="molecule type" value="Genomic_DNA"/>
</dbReference>
<dbReference type="Gene3D" id="4.10.240.10">
    <property type="entry name" value="Zn(2)-C6 fungal-type DNA-binding domain"/>
    <property type="match status" value="1"/>
</dbReference>
<sequence>MSTAARSKRKKPPACDYCKSHRVICHPQLHGPCPRCVEKGVNCKTTPVVRRKRRTVTKAETVQTVAKETSRDPSTSSSPTNSIGPTHYSSSTTVQSNGHLSTMVIIQPRVLLITDNSAEPSPVPPTLQLSTELVKELIHALRTAPYDSHPIITNPILPLSQLRTTLQLHSWHLHSLSPPERVLAHCLLTFSALHSVHPFIIGPGELCVEESRILTSSSPLKTPSMPDFRQFGFRREPVVRQLWAESLWLANQAAIATNTSKENAASCWILGYLCYAMLGNASSAFSAACVHHMRTLAEDGILSTEHGQMLKLRGHMIGDTLPALMVGRNIPITINDELLIVPRRPESLEDFIRTFTTKTCSPSDIFISIHTFAHNTIRLARQTVENLTGTYARSQPLDECFLIKHFASLDVFHSFLSAALQQISWNISQSHAMPERTYYLRACSYGYVVAWSSLVLVLFELLRDRSICDVPLNVNGDGIFSNGVTMAAGMSNDRLLMHLRHARKLASGAVVEMYETMRDVPSFMRLMSSGDLVRWSRFLLEQGNVVDLTREQCFQVLECFRDALKLVGFSYVDRTGMVDAINEHLASYIVDSIFTQLGPPSQDLRPVFEYSSTGSISDWFETGL</sequence>
<dbReference type="GO" id="GO:0000981">
    <property type="term" value="F:DNA-binding transcription factor activity, RNA polymerase II-specific"/>
    <property type="evidence" value="ECO:0007669"/>
    <property type="project" value="InterPro"/>
</dbReference>
<evidence type="ECO:0000256" key="1">
    <source>
        <dbReference type="SAM" id="MobiDB-lite"/>
    </source>
</evidence>
<keyword evidence="4" id="KW-1185">Reference proteome</keyword>
<feature type="compositionally biased region" description="Low complexity" evidence="1">
    <location>
        <begin position="72"/>
        <end position="86"/>
    </location>
</feature>
<dbReference type="GO" id="GO:0008270">
    <property type="term" value="F:zinc ion binding"/>
    <property type="evidence" value="ECO:0007669"/>
    <property type="project" value="InterPro"/>
</dbReference>